<dbReference type="InterPro" id="IPR041698">
    <property type="entry name" value="Methyltransf_25"/>
</dbReference>
<keyword evidence="1" id="KW-0812">Transmembrane</keyword>
<name>A0ABX3WTQ6_9BRAD</name>
<feature type="transmembrane region" description="Helical" evidence="1">
    <location>
        <begin position="6"/>
        <end position="32"/>
    </location>
</feature>
<dbReference type="Gene3D" id="3.40.50.150">
    <property type="entry name" value="Vaccinia Virus protein VP39"/>
    <property type="match status" value="1"/>
</dbReference>
<dbReference type="GO" id="GO:0032259">
    <property type="term" value="P:methylation"/>
    <property type="evidence" value="ECO:0007669"/>
    <property type="project" value="UniProtKB-KW"/>
</dbReference>
<dbReference type="SUPFAM" id="SSF53335">
    <property type="entry name" value="S-adenosyl-L-methionine-dependent methyltransferases"/>
    <property type="match status" value="1"/>
</dbReference>
<proteinExistence type="predicted"/>
<evidence type="ECO:0000259" key="2">
    <source>
        <dbReference type="Pfam" id="PF13649"/>
    </source>
</evidence>
<keyword evidence="4" id="KW-1185">Reference proteome</keyword>
<evidence type="ECO:0000313" key="4">
    <source>
        <dbReference type="Proteomes" id="UP000193884"/>
    </source>
</evidence>
<evidence type="ECO:0000313" key="3">
    <source>
        <dbReference type="EMBL" id="OSJ21189.1"/>
    </source>
</evidence>
<sequence>MNIALMSQLVAGVIVASFVAYNLFHYVLFLLVTRPKDASKIGHQLNEFEQRQLIEWTPKPNDFLKHDDETRTYDDVFGRYRDEQSNYSTCVFPRLAFSHPYEAEYALLKPRDGMRFLDLGCGSGAAAEYLARRSNIEVVCVTNSSVQAEICRRKFARLGGRGQVIVIDFDNLDLPNEHFDGIYALESIGYTKDLDAWLARCWRMLKPGGRLLIHSPGSLDHCRRTEDYLSVTAFFENWRYNFVGANLLVYKMRRLGFGPIHYRRLPFLAWGVTWNFIQHMLLWKYRLKMRTFVELERIIWRTSKVFVFGNPYNTVLATKPRHPHAPTLICSEGVAGVSDTDHELRASIPASR</sequence>
<keyword evidence="1" id="KW-1133">Transmembrane helix</keyword>
<dbReference type="Proteomes" id="UP000193884">
    <property type="component" value="Unassembled WGS sequence"/>
</dbReference>
<dbReference type="RefSeq" id="WP_085385804.1">
    <property type="nucleotide sequence ID" value="NZ_NAFJ01000157.1"/>
</dbReference>
<accession>A0ABX3WTQ6</accession>
<dbReference type="InterPro" id="IPR029063">
    <property type="entry name" value="SAM-dependent_MTases_sf"/>
</dbReference>
<dbReference type="Pfam" id="PF13649">
    <property type="entry name" value="Methyltransf_25"/>
    <property type="match status" value="1"/>
</dbReference>
<evidence type="ECO:0000256" key="1">
    <source>
        <dbReference type="SAM" id="Phobius"/>
    </source>
</evidence>
<dbReference type="EMBL" id="NAFK01000177">
    <property type="protein sequence ID" value="OSJ21189.1"/>
    <property type="molecule type" value="Genomic_DNA"/>
</dbReference>
<reference evidence="3 4" key="1">
    <citation type="submission" date="2017-03" db="EMBL/GenBank/DDBJ databases">
        <title>Whole genome sequences of fourteen strains of Bradyrhizobium canariense and one strain of Bradyrhizobium japonicum isolated from Lupinus (Papilionoideae: Genisteae) species in Algeria.</title>
        <authorList>
            <person name="Crovadore J."/>
            <person name="Chekireb D."/>
            <person name="Brachmann A."/>
            <person name="Chablais R."/>
            <person name="Cochard B."/>
            <person name="Lefort F."/>
        </authorList>
    </citation>
    <scope>NUCLEOTIDE SEQUENCE [LARGE SCALE GENOMIC DNA]</scope>
    <source>
        <strain evidence="3 4">UBMAN05</strain>
    </source>
</reference>
<keyword evidence="1" id="KW-0472">Membrane</keyword>
<dbReference type="GO" id="GO:0008168">
    <property type="term" value="F:methyltransferase activity"/>
    <property type="evidence" value="ECO:0007669"/>
    <property type="project" value="UniProtKB-KW"/>
</dbReference>
<comment type="caution">
    <text evidence="3">The sequence shown here is derived from an EMBL/GenBank/DDBJ whole genome shotgun (WGS) entry which is preliminary data.</text>
</comment>
<organism evidence="3 4">
    <name type="scientific">Bradyrhizobium canariense</name>
    <dbReference type="NCBI Taxonomy" id="255045"/>
    <lineage>
        <taxon>Bacteria</taxon>
        <taxon>Pseudomonadati</taxon>
        <taxon>Pseudomonadota</taxon>
        <taxon>Alphaproteobacteria</taxon>
        <taxon>Hyphomicrobiales</taxon>
        <taxon>Nitrobacteraceae</taxon>
        <taxon>Bradyrhizobium</taxon>
    </lineage>
</organism>
<dbReference type="InterPro" id="IPR050447">
    <property type="entry name" value="Erg6_SMT_methyltransf"/>
</dbReference>
<feature type="domain" description="Methyltransferase" evidence="2">
    <location>
        <begin position="117"/>
        <end position="209"/>
    </location>
</feature>
<gene>
    <name evidence="3" type="ORF">BST63_35625</name>
</gene>
<keyword evidence="3" id="KW-0489">Methyltransferase</keyword>
<dbReference type="PANTHER" id="PTHR44068">
    <property type="entry name" value="ZGC:194242"/>
    <property type="match status" value="1"/>
</dbReference>
<protein>
    <submittedName>
        <fullName evidence="3">SAM-dependent methyltransferase</fullName>
    </submittedName>
</protein>
<dbReference type="PANTHER" id="PTHR44068:SF11">
    <property type="entry name" value="GERANYL DIPHOSPHATE 2-C-METHYLTRANSFERASE"/>
    <property type="match status" value="1"/>
</dbReference>
<dbReference type="CDD" id="cd02440">
    <property type="entry name" value="AdoMet_MTases"/>
    <property type="match status" value="1"/>
</dbReference>
<keyword evidence="3" id="KW-0808">Transferase</keyword>